<dbReference type="Gene3D" id="2.40.70.10">
    <property type="entry name" value="Acid Proteases"/>
    <property type="match status" value="1"/>
</dbReference>
<dbReference type="Proteomes" id="UP001596022">
    <property type="component" value="Unassembled WGS sequence"/>
</dbReference>
<dbReference type="InterPro" id="IPR021109">
    <property type="entry name" value="Peptidase_aspartic_dom_sf"/>
</dbReference>
<dbReference type="SUPFAM" id="SSF50630">
    <property type="entry name" value="Acid proteases"/>
    <property type="match status" value="1"/>
</dbReference>
<organism evidence="1 2">
    <name type="scientific">Camelliibacillus cellulosilyticus</name>
    <dbReference type="NCBI Taxonomy" id="2174486"/>
    <lineage>
        <taxon>Bacteria</taxon>
        <taxon>Bacillati</taxon>
        <taxon>Bacillota</taxon>
        <taxon>Bacilli</taxon>
        <taxon>Bacillales</taxon>
        <taxon>Sporolactobacillaceae</taxon>
        <taxon>Camelliibacillus</taxon>
    </lineage>
</organism>
<dbReference type="EMBL" id="JBHSFW010000001">
    <property type="protein sequence ID" value="MFC4617605.1"/>
    <property type="molecule type" value="Genomic_DNA"/>
</dbReference>
<evidence type="ECO:0000313" key="2">
    <source>
        <dbReference type="Proteomes" id="UP001596022"/>
    </source>
</evidence>
<gene>
    <name evidence="1" type="ORF">ACFO4N_02545</name>
</gene>
<keyword evidence="2" id="KW-1185">Reference proteome</keyword>
<protein>
    <recommendedName>
        <fullName evidence="3">Aspartyl protease</fullName>
    </recommendedName>
</protein>
<name>A0ABV9GLS5_9BACL</name>
<evidence type="ECO:0000313" key="1">
    <source>
        <dbReference type="EMBL" id="MFC4617605.1"/>
    </source>
</evidence>
<accession>A0ABV9GLS5</accession>
<sequence>MELRLENGLPMAECLLSYHGKKLFIKNVLLDTGCAVSAVDIDCASLVGLLPSRDHAKIVSMYGIGGGSEYCLEQSFDDLTFDHYEFKHFKIHLGAISYAYGFDAILGADFFRQTGMILDLRGLQVWEPEKA</sequence>
<reference evidence="2" key="1">
    <citation type="journal article" date="2019" name="Int. J. Syst. Evol. Microbiol.">
        <title>The Global Catalogue of Microorganisms (GCM) 10K type strain sequencing project: providing services to taxonomists for standard genome sequencing and annotation.</title>
        <authorList>
            <consortium name="The Broad Institute Genomics Platform"/>
            <consortium name="The Broad Institute Genome Sequencing Center for Infectious Disease"/>
            <person name="Wu L."/>
            <person name="Ma J."/>
        </authorList>
    </citation>
    <scope>NUCLEOTIDE SEQUENCE [LARGE SCALE GENOMIC DNA]</scope>
    <source>
        <strain evidence="2">CGMCC 1.16306</strain>
    </source>
</reference>
<proteinExistence type="predicted"/>
<comment type="caution">
    <text evidence="1">The sequence shown here is derived from an EMBL/GenBank/DDBJ whole genome shotgun (WGS) entry which is preliminary data.</text>
</comment>
<dbReference type="RefSeq" id="WP_376844638.1">
    <property type="nucleotide sequence ID" value="NZ_JBHSFW010000001.1"/>
</dbReference>
<evidence type="ECO:0008006" key="3">
    <source>
        <dbReference type="Google" id="ProtNLM"/>
    </source>
</evidence>